<dbReference type="STRING" id="583355.Caka_0729"/>
<dbReference type="EMBL" id="CP001998">
    <property type="protein sequence ID" value="ADE53753.1"/>
    <property type="molecule type" value="Genomic_DNA"/>
</dbReference>
<dbReference type="HOGENOM" id="CLU_2381279_0_0_0"/>
<name>D5EPL6_CORAD</name>
<proteinExistence type="predicted"/>
<dbReference type="AlphaFoldDB" id="D5EPL6"/>
<evidence type="ECO:0000313" key="3">
    <source>
        <dbReference type="Proteomes" id="UP000000925"/>
    </source>
</evidence>
<dbReference type="OrthoDB" id="9905463at2"/>
<keyword evidence="3" id="KW-1185">Reference proteome</keyword>
<dbReference type="KEGG" id="caa:Caka_0729"/>
<dbReference type="Proteomes" id="UP000000925">
    <property type="component" value="Chromosome"/>
</dbReference>
<organism evidence="2 3">
    <name type="scientific">Coraliomargarita akajimensis (strain DSM 45221 / IAM 15411 / JCM 23193 / KCTC 12865 / 04OKA010-24)</name>
    <dbReference type="NCBI Taxonomy" id="583355"/>
    <lineage>
        <taxon>Bacteria</taxon>
        <taxon>Pseudomonadati</taxon>
        <taxon>Verrucomicrobiota</taxon>
        <taxon>Opitutia</taxon>
        <taxon>Puniceicoccales</taxon>
        <taxon>Coraliomargaritaceae</taxon>
        <taxon>Coraliomargarita</taxon>
    </lineage>
</organism>
<keyword evidence="1" id="KW-0812">Transmembrane</keyword>
<sequence>MLRYFYHIANWLILWLYYICLICATGAVLGTLSHVVWAMCFVEQADYSYYAALGFLHGFQYAGVWAGGASIVICVMRARKEWLLKQGESKSSKE</sequence>
<accession>D5EPL6</accession>
<protein>
    <submittedName>
        <fullName evidence="2">Uncharacterized protein</fullName>
    </submittedName>
</protein>
<dbReference type="RefSeq" id="WP_013042477.1">
    <property type="nucleotide sequence ID" value="NC_014008.1"/>
</dbReference>
<evidence type="ECO:0000256" key="1">
    <source>
        <dbReference type="SAM" id="Phobius"/>
    </source>
</evidence>
<evidence type="ECO:0000313" key="2">
    <source>
        <dbReference type="EMBL" id="ADE53753.1"/>
    </source>
</evidence>
<reference evidence="2 3" key="1">
    <citation type="journal article" date="2010" name="Stand. Genomic Sci.">
        <title>Complete genome sequence of Coraliomargarita akajimensis type strain (04OKA010-24).</title>
        <authorList>
            <person name="Mavromatis K."/>
            <person name="Abt B."/>
            <person name="Brambilla E."/>
            <person name="Lapidus A."/>
            <person name="Copeland A."/>
            <person name="Deshpande S."/>
            <person name="Nolan M."/>
            <person name="Lucas S."/>
            <person name="Tice H."/>
            <person name="Cheng J.F."/>
            <person name="Han C."/>
            <person name="Detter J.C."/>
            <person name="Woyke T."/>
            <person name="Goodwin L."/>
            <person name="Pitluck S."/>
            <person name="Held B."/>
            <person name="Brettin T."/>
            <person name="Tapia R."/>
            <person name="Ivanova N."/>
            <person name="Mikhailova N."/>
            <person name="Pati A."/>
            <person name="Liolios K."/>
            <person name="Chen A."/>
            <person name="Palaniappan K."/>
            <person name="Land M."/>
            <person name="Hauser L."/>
            <person name="Chang Y.J."/>
            <person name="Jeffries C.D."/>
            <person name="Rohde M."/>
            <person name="Goker M."/>
            <person name="Bristow J."/>
            <person name="Eisen J.A."/>
            <person name="Markowitz V."/>
            <person name="Hugenholtz P."/>
            <person name="Klenk H.P."/>
            <person name="Kyrpides N.C."/>
        </authorList>
    </citation>
    <scope>NUCLEOTIDE SEQUENCE [LARGE SCALE GENOMIC DNA]</scope>
    <source>
        <strain evidence="3">DSM 45221 / IAM 15411 / JCM 23193 / KCTC 12865</strain>
    </source>
</reference>
<gene>
    <name evidence="2" type="ordered locus">Caka_0729</name>
</gene>
<feature type="transmembrane region" description="Helical" evidence="1">
    <location>
        <begin position="12"/>
        <end position="37"/>
    </location>
</feature>
<keyword evidence="1" id="KW-0472">Membrane</keyword>
<feature type="transmembrane region" description="Helical" evidence="1">
    <location>
        <begin position="49"/>
        <end position="76"/>
    </location>
</feature>
<keyword evidence="1" id="KW-1133">Transmembrane helix</keyword>